<keyword evidence="2" id="KW-1185">Reference proteome</keyword>
<protein>
    <submittedName>
        <fullName evidence="1">Uncharacterized protein</fullName>
    </submittedName>
</protein>
<evidence type="ECO:0000313" key="1">
    <source>
        <dbReference type="EMBL" id="AFR52006.1"/>
    </source>
</evidence>
<reference evidence="1 2" key="1">
    <citation type="journal article" date="2012" name="J. Virol.">
        <title>Complete Genome Sequence of the Bacteriophages ECBP1 and ECBP2 Isolated from Two Different Escherichia coli Strains.</title>
        <authorList>
            <person name="Nho S.W."/>
            <person name="Ha M.A."/>
            <person name="Kim K.S."/>
            <person name="Kim T.H."/>
            <person name="Jang H.B."/>
            <person name="Cha I.S."/>
            <person name="Park S.B."/>
            <person name="Kim Y.K."/>
            <person name="Jung T.S."/>
        </authorList>
    </citation>
    <scope>NUCLEOTIDE SEQUENCE [LARGE SCALE GENOMIC DNA]</scope>
</reference>
<proteinExistence type="predicted"/>
<dbReference type="Proteomes" id="UP000007330">
    <property type="component" value="Segment"/>
</dbReference>
<dbReference type="GeneID" id="13827780"/>
<organism evidence="1 2">
    <name type="scientific">Escherichia phage ECBP1</name>
    <dbReference type="NCBI Taxonomy" id="1604356"/>
    <lineage>
        <taxon>Viruses</taxon>
        <taxon>Duplodnaviria</taxon>
        <taxon>Heunggongvirae</taxon>
        <taxon>Uroviricota</taxon>
        <taxon>Caudoviricetes</taxon>
        <taxon>Schitoviridae</taxon>
        <taxon>Enquatrovirinae</taxon>
        <taxon>Gamaleyavirus</taxon>
        <taxon>Gamaleyavirus ECBP1</taxon>
    </lineage>
</organism>
<evidence type="ECO:0000313" key="2">
    <source>
        <dbReference type="Proteomes" id="UP000007330"/>
    </source>
</evidence>
<dbReference type="RefSeq" id="YP_006908824.1">
    <property type="nucleotide sequence ID" value="NC_018854.1"/>
</dbReference>
<accession>J9SGP0</accession>
<dbReference type="OrthoDB" id="24613at10239"/>
<dbReference type="KEGG" id="vg:13827780"/>
<gene>
    <name evidence="1" type="ORF">ECBP1_0055</name>
</gene>
<name>J9SGP0_9CAUD</name>
<dbReference type="EMBL" id="JX415535">
    <property type="protein sequence ID" value="AFR52006.1"/>
    <property type="molecule type" value="Genomic_DNA"/>
</dbReference>
<sequence length="88" mass="9800">MVNTVVTSRQSNNNRTSVQEYSPLCIGSTEANMNKFTIHWLNGKVSSFMGGEPVEGKKAFHIESEGCKILVPYAWYKEGEVEALKKSS</sequence>